<dbReference type="Proteomes" id="UP000027135">
    <property type="component" value="Unassembled WGS sequence"/>
</dbReference>
<evidence type="ECO:0000256" key="1">
    <source>
        <dbReference type="ARBA" id="ARBA00022553"/>
    </source>
</evidence>
<organism evidence="5 6">
    <name type="scientific">Zootermopsis nevadensis</name>
    <name type="common">Dampwood termite</name>
    <dbReference type="NCBI Taxonomy" id="136037"/>
    <lineage>
        <taxon>Eukaryota</taxon>
        <taxon>Metazoa</taxon>
        <taxon>Ecdysozoa</taxon>
        <taxon>Arthropoda</taxon>
        <taxon>Hexapoda</taxon>
        <taxon>Insecta</taxon>
        <taxon>Pterygota</taxon>
        <taxon>Neoptera</taxon>
        <taxon>Polyneoptera</taxon>
        <taxon>Dictyoptera</taxon>
        <taxon>Blattodea</taxon>
        <taxon>Blattoidea</taxon>
        <taxon>Termitoidae</taxon>
        <taxon>Termopsidae</taxon>
        <taxon>Zootermopsis</taxon>
    </lineage>
</organism>
<gene>
    <name evidence="5" type="ORF">L798_13575</name>
</gene>
<dbReference type="FunFam" id="1.10.418.10:FF:000009">
    <property type="entry name" value="smoothelin isoform X2"/>
    <property type="match status" value="1"/>
</dbReference>
<dbReference type="PANTHER" id="PTHR23167">
    <property type="entry name" value="CALPONIN HOMOLOGY DOMAIN-CONTAINING PROTEIN DDB_G0272472-RELATED"/>
    <property type="match status" value="1"/>
</dbReference>
<accession>A0A067QT36</accession>
<evidence type="ECO:0000313" key="5">
    <source>
        <dbReference type="EMBL" id="KDR12042.1"/>
    </source>
</evidence>
<keyword evidence="2" id="KW-0175">Coiled coil</keyword>
<evidence type="ECO:0000313" key="6">
    <source>
        <dbReference type="Proteomes" id="UP000027135"/>
    </source>
</evidence>
<keyword evidence="6" id="KW-1185">Reference proteome</keyword>
<dbReference type="Gene3D" id="1.10.418.10">
    <property type="entry name" value="Calponin-like domain"/>
    <property type="match status" value="1"/>
</dbReference>
<evidence type="ECO:0000256" key="3">
    <source>
        <dbReference type="ARBA" id="ARBA00061655"/>
    </source>
</evidence>
<dbReference type="InParanoid" id="A0A067QT36"/>
<comment type="similarity">
    <text evidence="3">Belongs to the smoothelin family.</text>
</comment>
<sequence>QNIQIDNFSTSWSNGLAFCALIHHFLPDAFEYDSLRPEERRKNFELAFRVADEKAGIAPLLDVEDMVIMRKPDWKCVFTYVQSVYRRFKDQD</sequence>
<dbReference type="SMART" id="SM00033">
    <property type="entry name" value="CH"/>
    <property type="match status" value="1"/>
</dbReference>
<dbReference type="OMA" id="MINKTHQ"/>
<keyword evidence="1" id="KW-0597">Phosphoprotein</keyword>
<dbReference type="STRING" id="136037.A0A067QT36"/>
<dbReference type="EMBL" id="KK853050">
    <property type="protein sequence ID" value="KDR12042.1"/>
    <property type="molecule type" value="Genomic_DNA"/>
</dbReference>
<dbReference type="InterPro" id="IPR001715">
    <property type="entry name" value="CH_dom"/>
</dbReference>
<dbReference type="Pfam" id="PF00307">
    <property type="entry name" value="CH"/>
    <property type="match status" value="1"/>
</dbReference>
<dbReference type="AlphaFoldDB" id="A0A067QT36"/>
<dbReference type="eggNOG" id="KOG4678">
    <property type="taxonomic scope" value="Eukaryota"/>
</dbReference>
<dbReference type="InterPro" id="IPR036872">
    <property type="entry name" value="CH_dom_sf"/>
</dbReference>
<feature type="non-terminal residue" evidence="5">
    <location>
        <position position="1"/>
    </location>
</feature>
<dbReference type="InterPro" id="IPR050540">
    <property type="entry name" value="F-actin_Monoox_Mical"/>
</dbReference>
<proteinExistence type="inferred from homology"/>
<dbReference type="PROSITE" id="PS50021">
    <property type="entry name" value="CH"/>
    <property type="match status" value="1"/>
</dbReference>
<dbReference type="PANTHER" id="PTHR23167:SF88">
    <property type="entry name" value="CALPONIN-HOMOLOGY (CH) DOMAIN-CONTAINING PROTEIN"/>
    <property type="match status" value="1"/>
</dbReference>
<evidence type="ECO:0000256" key="2">
    <source>
        <dbReference type="ARBA" id="ARBA00023054"/>
    </source>
</evidence>
<dbReference type="SUPFAM" id="SSF47576">
    <property type="entry name" value="Calponin-homology domain, CH-domain"/>
    <property type="match status" value="1"/>
</dbReference>
<feature type="domain" description="Calponin-homology (CH)" evidence="4">
    <location>
        <begin position="1"/>
        <end position="89"/>
    </location>
</feature>
<protein>
    <recommendedName>
        <fullName evidence="4">Calponin-homology (CH) domain-containing protein</fullName>
    </recommendedName>
</protein>
<evidence type="ECO:0000259" key="4">
    <source>
        <dbReference type="PROSITE" id="PS50021"/>
    </source>
</evidence>
<reference evidence="5 6" key="1">
    <citation type="journal article" date="2014" name="Nat. Commun.">
        <title>Molecular traces of alternative social organization in a termite genome.</title>
        <authorList>
            <person name="Terrapon N."/>
            <person name="Li C."/>
            <person name="Robertson H.M."/>
            <person name="Ji L."/>
            <person name="Meng X."/>
            <person name="Booth W."/>
            <person name="Chen Z."/>
            <person name="Childers C.P."/>
            <person name="Glastad K.M."/>
            <person name="Gokhale K."/>
            <person name="Gowin J."/>
            <person name="Gronenberg W."/>
            <person name="Hermansen R.A."/>
            <person name="Hu H."/>
            <person name="Hunt B.G."/>
            <person name="Huylmans A.K."/>
            <person name="Khalil S.M."/>
            <person name="Mitchell R.D."/>
            <person name="Munoz-Torres M.C."/>
            <person name="Mustard J.A."/>
            <person name="Pan H."/>
            <person name="Reese J.T."/>
            <person name="Scharf M.E."/>
            <person name="Sun F."/>
            <person name="Vogel H."/>
            <person name="Xiao J."/>
            <person name="Yang W."/>
            <person name="Yang Z."/>
            <person name="Yang Z."/>
            <person name="Zhou J."/>
            <person name="Zhu J."/>
            <person name="Brent C.S."/>
            <person name="Elsik C.G."/>
            <person name="Goodisman M.A."/>
            <person name="Liberles D.A."/>
            <person name="Roe R.M."/>
            <person name="Vargo E.L."/>
            <person name="Vilcinskas A."/>
            <person name="Wang J."/>
            <person name="Bornberg-Bauer E."/>
            <person name="Korb J."/>
            <person name="Zhang G."/>
            <person name="Liebig J."/>
        </authorList>
    </citation>
    <scope>NUCLEOTIDE SEQUENCE [LARGE SCALE GENOMIC DNA]</scope>
    <source>
        <tissue evidence="5">Whole organism</tissue>
    </source>
</reference>
<name>A0A067QT36_ZOONE</name>